<dbReference type="Proteomes" id="UP001268610">
    <property type="component" value="Unassembled WGS sequence"/>
</dbReference>
<reference evidence="2" key="1">
    <citation type="submission" date="2023-04" db="EMBL/GenBank/DDBJ databases">
        <title>Genomic characterization of faba bean (Vicia faba) microsymbionts in Mexican soils.</title>
        <authorList>
            <person name="Rivera Orduna F.N."/>
            <person name="Guevara-Luna J."/>
            <person name="Yan J."/>
            <person name="Arroyo-Herrera I."/>
            <person name="Li Y."/>
            <person name="Vasquez-Murrieta M.S."/>
            <person name="Wang E.T."/>
        </authorList>
    </citation>
    <scope>NUCLEOTIDE SEQUENCE</scope>
    <source>
        <strain evidence="2">CH26</strain>
    </source>
</reference>
<comment type="caution">
    <text evidence="2">The sequence shown here is derived from an EMBL/GenBank/DDBJ whole genome shotgun (WGS) entry which is preliminary data.</text>
</comment>
<evidence type="ECO:0000259" key="1">
    <source>
        <dbReference type="Pfam" id="PF20613"/>
    </source>
</evidence>
<proteinExistence type="predicted"/>
<dbReference type="Pfam" id="PF20613">
    <property type="entry name" value="HipA_2"/>
    <property type="match status" value="1"/>
</dbReference>
<evidence type="ECO:0000313" key="2">
    <source>
        <dbReference type="EMBL" id="MDR9777393.1"/>
    </source>
</evidence>
<evidence type="ECO:0000313" key="3">
    <source>
        <dbReference type="Proteomes" id="UP001268610"/>
    </source>
</evidence>
<dbReference type="EMBL" id="JAVLSF010000040">
    <property type="protein sequence ID" value="MDR9777393.1"/>
    <property type="molecule type" value="Genomic_DNA"/>
</dbReference>
<accession>A0AAJ2LPV5</accession>
<gene>
    <name evidence="2" type="ORF">RJJ65_33115</name>
</gene>
<protein>
    <recommendedName>
        <fullName evidence="1">HipA-like kinase domain-containing protein</fullName>
    </recommendedName>
</protein>
<sequence>MPIEIEEVLRRSEQGATAPYICRGTNDKLYYVKGRGAGYDSLVKEWIAGNLARRFGLPIAPFDLVYVPRELYEAGRSGNLRDLGFGLLFGSEEIPNSHELTVLNAGSLPAELKQDIAAFDWWVKNGDRTLSQAGGNPNILWSESTKRPAIIDHNLAFDEGVTLRSQLTSHIFASALEEVCEGVDLQAHYNEKFKEALSDLLKIIDDIPPRWHYVDDAETIKISFSLKDVEAVLRRYEVQAFWKRK</sequence>
<name>A0AAJ2LPV5_9HYPH</name>
<organism evidence="2 3">
    <name type="scientific">Rhizobium hidalgonense</name>
    <dbReference type="NCBI Taxonomy" id="1538159"/>
    <lineage>
        <taxon>Bacteria</taxon>
        <taxon>Pseudomonadati</taxon>
        <taxon>Pseudomonadota</taxon>
        <taxon>Alphaproteobacteria</taxon>
        <taxon>Hyphomicrobiales</taxon>
        <taxon>Rhizobiaceae</taxon>
        <taxon>Rhizobium/Agrobacterium group</taxon>
        <taxon>Rhizobium</taxon>
    </lineage>
</organism>
<dbReference type="RefSeq" id="WP_310857377.1">
    <property type="nucleotide sequence ID" value="NZ_JAVLSD010000038.1"/>
</dbReference>
<feature type="domain" description="HipA-like kinase" evidence="1">
    <location>
        <begin position="5"/>
        <end position="244"/>
    </location>
</feature>
<dbReference type="AlphaFoldDB" id="A0AAJ2LPV5"/>
<dbReference type="InterPro" id="IPR046748">
    <property type="entry name" value="HipA_2"/>
</dbReference>